<comment type="similarity">
    <text evidence="6">Belongs to the WD repeat WDR6 family.</text>
</comment>
<dbReference type="STRING" id="698492.A0A0E9NND6"/>
<sequence length="1042" mass="114929">MGRFLESIGHVGPVTALSFAGEEHVLVGQAGHVKVYNVRSGELLVKRKVFGREKVHGIVVDGESRIVIYGGRSFCVTSFDALLDEETEVKEHEAQDWILDGTLHGDIVALVVMHNSVLFYNASTGAYISELHAHSVERSVLYAADVRITSDGLVKVAAGTVMNEILLWHGSIPISDLSECPIEKRLNGHDGVIFGLDFSRDGRLLVSCSDDRSVRVWDTESGECLATGWGHGARIWDVMWTQDEKSVVTASEDTDARLWGFDRERETLETKTIWDAHTGKHCWCAAVGGPSGKIVATGGQDGRVRLFELAEGSTAKKDQWTIGSIYEKLGLEKVEGKKGPTFKSFVVLDEERTLLTTSTGQVLLHVKREETWTSVCEAQHLVGYSEVRAWRGTDFACIGDRTGGVTVINTRTRTQVAQIPVCRGQITDLFAVSLDEIFYVVLFAPKGEVAVLRLEANSNQREQQARLTLTNAYSIKVPDTFEPTSATVDVITETLFLGSRQGAVSIQRLGTNVEGVFRRVHGMDAVTSITIPPRSRYTTPSFPVITTGKDGSFAYHGVSLHGEVEFIATDRGKIPSKGQIDGAIIANGELLLYGFRTTKFFVYNHTQAYEVYSENCGGAHRAWSFLVSEKMIEQFVFAYTKASVLSFCRNDAEVESRGFMDTVLQDGTHGREVRATALSFVDGNEGEEFFASGGEDAMIHISRLDSDGRIQTLCRAKKHVAGLQSMEWTYDNAGRRLLFSSAGLEELIIWSVWEDEAGRWSCYPIGECPKVSEDGDLRVMDFDVKSLGDVFTVTAVYSDSTIRMWMCVPDKNTWHLLAQGTYRTCCLLQTQRLQVGEREVLLASATDGNIIAWDITKIAAEEDAARQCIAEGSASEFNSLELPAPIWTKAVHQSSVKVFETVIMDESDSGVRIKTLTGGDDNALVSCIIDFRWDVKDERIVVEEVAMARADNAHGSCVTGIVELNGMIVSVAIDQQVKFWEVQEGSDKLQCVDATYTQVADCGGLMYVPDQDPEIKEVRLIINGVGMEVMKHLAQIAEAPKR</sequence>
<dbReference type="SMART" id="SM00320">
    <property type="entry name" value="WD40"/>
    <property type="match status" value="6"/>
</dbReference>
<evidence type="ECO:0000256" key="3">
    <source>
        <dbReference type="ARBA" id="ARBA00022574"/>
    </source>
</evidence>
<evidence type="ECO:0000256" key="7">
    <source>
        <dbReference type="PROSITE-ProRule" id="PRU00221"/>
    </source>
</evidence>
<evidence type="ECO:0000313" key="8">
    <source>
        <dbReference type="EMBL" id="GAO51333.1"/>
    </source>
</evidence>
<keyword evidence="3 7" id="KW-0853">WD repeat</keyword>
<organism evidence="8 9">
    <name type="scientific">Saitoella complicata (strain BCRC 22490 / CBS 7301 / JCM 7358 / NBRC 10748 / NRRL Y-17804)</name>
    <dbReference type="NCBI Taxonomy" id="698492"/>
    <lineage>
        <taxon>Eukaryota</taxon>
        <taxon>Fungi</taxon>
        <taxon>Dikarya</taxon>
        <taxon>Ascomycota</taxon>
        <taxon>Taphrinomycotina</taxon>
        <taxon>Taphrinomycotina incertae sedis</taxon>
        <taxon>Saitoella</taxon>
    </lineage>
</organism>
<dbReference type="OMA" id="IIVWSCF"/>
<evidence type="ECO:0000256" key="6">
    <source>
        <dbReference type="ARBA" id="ARBA00038255"/>
    </source>
</evidence>
<dbReference type="Gene3D" id="2.130.10.10">
    <property type="entry name" value="YVTN repeat-like/Quinoprotein amine dehydrogenase"/>
    <property type="match status" value="3"/>
</dbReference>
<feature type="repeat" description="WD" evidence="7">
    <location>
        <begin position="186"/>
        <end position="227"/>
    </location>
</feature>
<dbReference type="AlphaFoldDB" id="A0A0E9NND6"/>
<protein>
    <submittedName>
        <fullName evidence="8">Uncharacterized protein</fullName>
    </submittedName>
</protein>
<dbReference type="PANTHER" id="PTHR14344:SF3">
    <property type="entry name" value="WD REPEAT-CONTAINING PROTEIN 6"/>
    <property type="match status" value="1"/>
</dbReference>
<comment type="caution">
    <text evidence="8">The sequence shown here is derived from an EMBL/GenBank/DDBJ whole genome shotgun (WGS) entry which is preliminary data.</text>
</comment>
<dbReference type="PROSITE" id="PS00678">
    <property type="entry name" value="WD_REPEATS_1"/>
    <property type="match status" value="1"/>
</dbReference>
<evidence type="ECO:0000313" key="9">
    <source>
        <dbReference type="Proteomes" id="UP000033140"/>
    </source>
</evidence>
<dbReference type="SUPFAM" id="SSF50998">
    <property type="entry name" value="Quinoprotein alcohol dehydrogenase-like"/>
    <property type="match status" value="1"/>
</dbReference>
<dbReference type="GO" id="GO:0030488">
    <property type="term" value="P:tRNA methylation"/>
    <property type="evidence" value="ECO:0007669"/>
    <property type="project" value="TreeGrafter"/>
</dbReference>
<reference evidence="8 9" key="1">
    <citation type="journal article" date="2011" name="J. Gen. Appl. Microbiol.">
        <title>Draft genome sequencing of the enigmatic yeast Saitoella complicata.</title>
        <authorList>
            <person name="Nishida H."/>
            <person name="Hamamoto M."/>
            <person name="Sugiyama J."/>
        </authorList>
    </citation>
    <scope>NUCLEOTIDE SEQUENCE [LARGE SCALE GENOMIC DNA]</scope>
    <source>
        <strain evidence="8 9">NRRL Y-17804</strain>
    </source>
</reference>
<dbReference type="InterPro" id="IPR001680">
    <property type="entry name" value="WD40_rpt"/>
</dbReference>
<keyword evidence="5" id="KW-0677">Repeat</keyword>
<dbReference type="RefSeq" id="XP_019022252.1">
    <property type="nucleotide sequence ID" value="XM_019166336.1"/>
</dbReference>
<accession>A0A0E9NND6</accession>
<keyword evidence="9" id="KW-1185">Reference proteome</keyword>
<dbReference type="OrthoDB" id="66881at2759"/>
<dbReference type="SUPFAM" id="SSF50978">
    <property type="entry name" value="WD40 repeat-like"/>
    <property type="match status" value="2"/>
</dbReference>
<dbReference type="InterPro" id="IPR019775">
    <property type="entry name" value="WD40_repeat_CS"/>
</dbReference>
<dbReference type="PROSITE" id="PS50294">
    <property type="entry name" value="WD_REPEATS_REGION"/>
    <property type="match status" value="1"/>
</dbReference>
<keyword evidence="2" id="KW-0963">Cytoplasm</keyword>
<dbReference type="Pfam" id="PF00400">
    <property type="entry name" value="WD40"/>
    <property type="match status" value="3"/>
</dbReference>
<dbReference type="PANTHER" id="PTHR14344">
    <property type="entry name" value="WD REPEAT PROTEIN"/>
    <property type="match status" value="1"/>
</dbReference>
<dbReference type="InterPro" id="IPR036322">
    <property type="entry name" value="WD40_repeat_dom_sf"/>
</dbReference>
<name>A0A0E9NND6_SAICN</name>
<evidence type="ECO:0000256" key="2">
    <source>
        <dbReference type="ARBA" id="ARBA00022490"/>
    </source>
</evidence>
<comment type="subcellular location">
    <subcellularLocation>
        <location evidence="1">Cytoplasm</location>
    </subcellularLocation>
</comment>
<evidence type="ECO:0000256" key="4">
    <source>
        <dbReference type="ARBA" id="ARBA00022694"/>
    </source>
</evidence>
<reference evidence="8 9" key="2">
    <citation type="journal article" date="2014" name="J. Gen. Appl. Microbiol.">
        <title>The early diverging ascomycetous budding yeast Saitoella complicata has three histone deacetylases belonging to the Clr6, Hos2, and Rpd3 lineages.</title>
        <authorList>
            <person name="Nishida H."/>
            <person name="Matsumoto T."/>
            <person name="Kondo S."/>
            <person name="Hamamoto M."/>
            <person name="Yoshikawa H."/>
        </authorList>
    </citation>
    <scope>NUCLEOTIDE SEQUENCE [LARGE SCALE GENOMIC DNA]</scope>
    <source>
        <strain evidence="8 9">NRRL Y-17804</strain>
    </source>
</reference>
<dbReference type="EMBL" id="BACD03000044">
    <property type="protein sequence ID" value="GAO51333.1"/>
    <property type="molecule type" value="Genomic_DNA"/>
</dbReference>
<dbReference type="InterPro" id="IPR051973">
    <property type="entry name" value="tRNA_Anticodon_Mtase-Reg"/>
</dbReference>
<gene>
    <name evidence="8" type="ORF">G7K_5435-t1</name>
</gene>
<dbReference type="InterPro" id="IPR011047">
    <property type="entry name" value="Quinoprotein_ADH-like_sf"/>
</dbReference>
<evidence type="ECO:0000256" key="5">
    <source>
        <dbReference type="ARBA" id="ARBA00022737"/>
    </source>
</evidence>
<keyword evidence="4" id="KW-0819">tRNA processing</keyword>
<dbReference type="InterPro" id="IPR015943">
    <property type="entry name" value="WD40/YVTN_repeat-like_dom_sf"/>
</dbReference>
<dbReference type="PROSITE" id="PS50082">
    <property type="entry name" value="WD_REPEATS_2"/>
    <property type="match status" value="2"/>
</dbReference>
<dbReference type="Proteomes" id="UP000033140">
    <property type="component" value="Unassembled WGS sequence"/>
</dbReference>
<evidence type="ECO:0000256" key="1">
    <source>
        <dbReference type="ARBA" id="ARBA00004496"/>
    </source>
</evidence>
<feature type="repeat" description="WD" evidence="7">
    <location>
        <begin position="228"/>
        <end position="269"/>
    </location>
</feature>
<dbReference type="GO" id="GO:0005737">
    <property type="term" value="C:cytoplasm"/>
    <property type="evidence" value="ECO:0007669"/>
    <property type="project" value="UniProtKB-SubCell"/>
</dbReference>
<reference evidence="8 9" key="3">
    <citation type="journal article" date="2015" name="Genome Announc.">
        <title>Draft Genome Sequence of the Archiascomycetous Yeast Saitoella complicata.</title>
        <authorList>
            <person name="Yamauchi K."/>
            <person name="Kondo S."/>
            <person name="Hamamoto M."/>
            <person name="Takahashi Y."/>
            <person name="Ogura Y."/>
            <person name="Hayashi T."/>
            <person name="Nishida H."/>
        </authorList>
    </citation>
    <scope>NUCLEOTIDE SEQUENCE [LARGE SCALE GENOMIC DNA]</scope>
    <source>
        <strain evidence="8 9">NRRL Y-17804</strain>
    </source>
</reference>
<proteinExistence type="inferred from homology"/>